<feature type="transmembrane region" description="Helical" evidence="2">
    <location>
        <begin position="243"/>
        <end position="261"/>
    </location>
</feature>
<evidence type="ECO:0000256" key="1">
    <source>
        <dbReference type="SAM" id="MobiDB-lite"/>
    </source>
</evidence>
<keyword evidence="4" id="KW-1185">Reference proteome</keyword>
<keyword evidence="2" id="KW-1133">Transmembrane helix</keyword>
<feature type="compositionally biased region" description="Low complexity" evidence="1">
    <location>
        <begin position="1"/>
        <end position="23"/>
    </location>
</feature>
<feature type="transmembrane region" description="Helical" evidence="2">
    <location>
        <begin position="168"/>
        <end position="192"/>
    </location>
</feature>
<dbReference type="Proteomes" id="UP001518872">
    <property type="component" value="Unassembled WGS sequence"/>
</dbReference>
<dbReference type="EMBL" id="JAFEUC010000004">
    <property type="protein sequence ID" value="MBM7076648.1"/>
    <property type="molecule type" value="Genomic_DNA"/>
</dbReference>
<evidence type="ECO:0000256" key="2">
    <source>
        <dbReference type="SAM" id="Phobius"/>
    </source>
</evidence>
<protein>
    <submittedName>
        <fullName evidence="3">ABC transporter permease subunit</fullName>
    </submittedName>
</protein>
<feature type="transmembrane region" description="Helical" evidence="2">
    <location>
        <begin position="295"/>
        <end position="315"/>
    </location>
</feature>
<comment type="caution">
    <text evidence="3">The sequence shown here is derived from an EMBL/GenBank/DDBJ whole genome shotgun (WGS) entry which is preliminary data.</text>
</comment>
<feature type="transmembrane region" description="Helical" evidence="2">
    <location>
        <begin position="71"/>
        <end position="89"/>
    </location>
</feature>
<evidence type="ECO:0000313" key="3">
    <source>
        <dbReference type="EMBL" id="MBM7076648.1"/>
    </source>
</evidence>
<keyword evidence="2" id="KW-0472">Membrane</keyword>
<sequence length="324" mass="32949">MAGSSVGSPSGAGPNGGAVPSGAASGGAASGGGARSGGFGPGGAAAGYRPGATLPFGAEFRRQASRRRTQLALGFMVLLPLIILVAFQFESGDDDGGGRGEFASLADLATSGGLNFTLFSILVSASFLLVVVVALFCGDTVASEASWGSLRYLLAVPVPRARLLTVKLLVALAYSGLALLLLAGTALLAGTLRYGWSPLTSQVAAELTPAEGLLRLLAVLGYLAVVLLVVAGLAFLLSVVTDAALGAVGGAVLLWILSSILDQITALGVLRDFLPTHYSSAWLGLLSTPMQTDDVVRGAISAVSYATLFWGLAFWRFTRKDVTS</sequence>
<accession>A0ABS2IQU0</accession>
<reference evidence="3 4" key="1">
    <citation type="submission" date="2021-02" db="EMBL/GenBank/DDBJ databases">
        <authorList>
            <person name="Ra J.-S."/>
        </authorList>
    </citation>
    <scope>NUCLEOTIDE SEQUENCE [LARGE SCALE GENOMIC DNA]</scope>
    <source>
        <strain evidence="3 4">MMS20-R1-14</strain>
    </source>
</reference>
<evidence type="ECO:0000313" key="4">
    <source>
        <dbReference type="Proteomes" id="UP001518872"/>
    </source>
</evidence>
<proteinExistence type="predicted"/>
<keyword evidence="2" id="KW-0812">Transmembrane</keyword>
<dbReference type="Pfam" id="PF12679">
    <property type="entry name" value="ABC2_membrane_2"/>
    <property type="match status" value="1"/>
</dbReference>
<feature type="transmembrane region" description="Helical" evidence="2">
    <location>
        <begin position="116"/>
        <end position="137"/>
    </location>
</feature>
<dbReference type="RefSeq" id="WP_204924699.1">
    <property type="nucleotide sequence ID" value="NZ_JAFEUC010000004.1"/>
</dbReference>
<name>A0ABS2IQU0_9ACTN</name>
<feature type="region of interest" description="Disordered" evidence="1">
    <location>
        <begin position="1"/>
        <end position="32"/>
    </location>
</feature>
<dbReference type="PANTHER" id="PTHR37305">
    <property type="entry name" value="INTEGRAL MEMBRANE PROTEIN-RELATED"/>
    <property type="match status" value="1"/>
</dbReference>
<feature type="transmembrane region" description="Helical" evidence="2">
    <location>
        <begin position="212"/>
        <end position="236"/>
    </location>
</feature>
<gene>
    <name evidence="3" type="ORF">JQX11_09820</name>
</gene>
<dbReference type="PANTHER" id="PTHR37305:SF1">
    <property type="entry name" value="MEMBRANE PROTEIN"/>
    <property type="match status" value="1"/>
</dbReference>
<organism evidence="3 4">
    <name type="scientific">Micromonospora humida</name>
    <dbReference type="NCBI Taxonomy" id="2809018"/>
    <lineage>
        <taxon>Bacteria</taxon>
        <taxon>Bacillati</taxon>
        <taxon>Actinomycetota</taxon>
        <taxon>Actinomycetes</taxon>
        <taxon>Micromonosporales</taxon>
        <taxon>Micromonosporaceae</taxon>
        <taxon>Micromonospora</taxon>
    </lineage>
</organism>